<keyword evidence="1" id="KW-1133">Transmembrane helix</keyword>
<dbReference type="Gene3D" id="3.10.20.310">
    <property type="entry name" value="membrane protein fhac"/>
    <property type="match status" value="1"/>
</dbReference>
<accession>A0A1H6IZN6</accession>
<dbReference type="Proteomes" id="UP000182983">
    <property type="component" value="Unassembled WGS sequence"/>
</dbReference>
<dbReference type="Pfam" id="PF08479">
    <property type="entry name" value="POTRA_2"/>
    <property type="match status" value="1"/>
</dbReference>
<dbReference type="InterPro" id="IPR013686">
    <property type="entry name" value="Polypept-transport_assoc_ShlB"/>
</dbReference>
<dbReference type="GO" id="GO:0098046">
    <property type="term" value="C:type V protein secretion system complex"/>
    <property type="evidence" value="ECO:0007669"/>
    <property type="project" value="TreeGrafter"/>
</dbReference>
<gene>
    <name evidence="3" type="ORF">SAMN04244559_02931</name>
</gene>
<feature type="transmembrane region" description="Helical" evidence="1">
    <location>
        <begin position="12"/>
        <end position="32"/>
    </location>
</feature>
<organism evidence="3 4">
    <name type="scientific">Magnetospirillum fulvum</name>
    <name type="common">Rhodospirillum fulvum</name>
    <dbReference type="NCBI Taxonomy" id="1082"/>
    <lineage>
        <taxon>Bacteria</taxon>
        <taxon>Pseudomonadati</taxon>
        <taxon>Pseudomonadota</taxon>
        <taxon>Alphaproteobacteria</taxon>
        <taxon>Rhodospirillales</taxon>
        <taxon>Rhodospirillaceae</taxon>
        <taxon>Magnetospirillum</taxon>
    </lineage>
</organism>
<evidence type="ECO:0000313" key="3">
    <source>
        <dbReference type="EMBL" id="SEH55159.1"/>
    </source>
</evidence>
<evidence type="ECO:0000256" key="1">
    <source>
        <dbReference type="SAM" id="Phobius"/>
    </source>
</evidence>
<dbReference type="GO" id="GO:0046819">
    <property type="term" value="P:protein secretion by the type V secretion system"/>
    <property type="evidence" value="ECO:0007669"/>
    <property type="project" value="TreeGrafter"/>
</dbReference>
<sequence>MQECWGDTVKVLSANGLSSAALALMAIMPVAWAEERVPAAQPQVSESPPSAQRVEILEYRIEGANLLSQSEVEAAVYPFLGPDKNLKDVEDARAALEKAYTAKGFQTVGVEIPPQQVKGGIVTLKVVEGKIGRLRVKGSRYFDLDEIKDAAPSLKEGTVPNFD</sequence>
<keyword evidence="1" id="KW-0472">Membrane</keyword>
<dbReference type="InterPro" id="IPR051544">
    <property type="entry name" value="TPS_OM_transporter"/>
</dbReference>
<feature type="domain" description="Polypeptide-transport-associated ShlB-type" evidence="2">
    <location>
        <begin position="56"/>
        <end position="129"/>
    </location>
</feature>
<evidence type="ECO:0000313" key="4">
    <source>
        <dbReference type="Proteomes" id="UP000182983"/>
    </source>
</evidence>
<dbReference type="PANTHER" id="PTHR34597:SF6">
    <property type="entry name" value="BLR6126 PROTEIN"/>
    <property type="match status" value="1"/>
</dbReference>
<proteinExistence type="predicted"/>
<feature type="non-terminal residue" evidence="3">
    <location>
        <position position="163"/>
    </location>
</feature>
<keyword evidence="1" id="KW-0812">Transmembrane</keyword>
<name>A0A1H6IZN6_MAGFU</name>
<dbReference type="EMBL" id="FNWO01000013">
    <property type="protein sequence ID" value="SEH55159.1"/>
    <property type="molecule type" value="Genomic_DNA"/>
</dbReference>
<dbReference type="PANTHER" id="PTHR34597">
    <property type="entry name" value="SLR1661 PROTEIN"/>
    <property type="match status" value="1"/>
</dbReference>
<keyword evidence="4" id="KW-1185">Reference proteome</keyword>
<dbReference type="AlphaFoldDB" id="A0A1H6IZN6"/>
<evidence type="ECO:0000259" key="2">
    <source>
        <dbReference type="Pfam" id="PF08479"/>
    </source>
</evidence>
<protein>
    <submittedName>
        <fullName evidence="3">POTRA domain-containing protein, ShlB-type</fullName>
    </submittedName>
</protein>
<reference evidence="4" key="1">
    <citation type="submission" date="2016-10" db="EMBL/GenBank/DDBJ databases">
        <authorList>
            <person name="Varghese N."/>
            <person name="Submissions S."/>
        </authorList>
    </citation>
    <scope>NUCLEOTIDE SEQUENCE [LARGE SCALE GENOMIC DNA]</scope>
    <source>
        <strain evidence="4">DSM 13234</strain>
    </source>
</reference>
<dbReference type="GO" id="GO:0008320">
    <property type="term" value="F:protein transmembrane transporter activity"/>
    <property type="evidence" value="ECO:0007669"/>
    <property type="project" value="TreeGrafter"/>
</dbReference>